<dbReference type="AlphaFoldDB" id="K9CQW7"/>
<accession>K9CQW7</accession>
<proteinExistence type="predicted"/>
<name>K9CQW7_SPHYA</name>
<gene>
    <name evidence="1" type="ORF">HMPREF9718_03810</name>
</gene>
<dbReference type="HOGENOM" id="CLU_1685475_0_0_5"/>
<evidence type="ECO:0000313" key="1">
    <source>
        <dbReference type="EMBL" id="EKU73341.1"/>
    </source>
</evidence>
<sequence>MRIGRFHHEQGRADRPNAGNFGQSLTTFVVAMPFHQLRVDPFDLALELRIFLSLQRKKFARQFGYRFIFRDALEKRYDATCTRRRGDAELRAIPSYSVDELGALLNKPFAHPDQHERGLLFCSLYRNEAHCWAAHRFAESFGIRSVVLAALDVGLR</sequence>
<comment type="caution">
    <text evidence="1">The sequence shown here is derived from an EMBL/GenBank/DDBJ whole genome shotgun (WGS) entry which is preliminary data.</text>
</comment>
<keyword evidence="2" id="KW-1185">Reference proteome</keyword>
<protein>
    <submittedName>
        <fullName evidence="1">Uncharacterized protein</fullName>
    </submittedName>
</protein>
<dbReference type="EMBL" id="AGZU01000015">
    <property type="protein sequence ID" value="EKU73341.1"/>
    <property type="molecule type" value="Genomic_DNA"/>
</dbReference>
<evidence type="ECO:0000313" key="2">
    <source>
        <dbReference type="Proteomes" id="UP000009887"/>
    </source>
</evidence>
<dbReference type="Proteomes" id="UP000009887">
    <property type="component" value="Unassembled WGS sequence"/>
</dbReference>
<organism evidence="1 2">
    <name type="scientific">Sphingobium yanoikuyae ATCC 51230</name>
    <dbReference type="NCBI Taxonomy" id="883163"/>
    <lineage>
        <taxon>Bacteria</taxon>
        <taxon>Pseudomonadati</taxon>
        <taxon>Pseudomonadota</taxon>
        <taxon>Alphaproteobacteria</taxon>
        <taxon>Sphingomonadales</taxon>
        <taxon>Sphingomonadaceae</taxon>
        <taxon>Sphingobium</taxon>
    </lineage>
</organism>
<reference evidence="1 2" key="1">
    <citation type="submission" date="2012-09" db="EMBL/GenBank/DDBJ databases">
        <title>The Genome Sequence of Sphingobium yanoikuyae ATCC 51230.</title>
        <authorList>
            <consortium name="The Broad Institute Genome Sequencing Platform"/>
            <person name="Earl A."/>
            <person name="Ward D."/>
            <person name="Feldgarden M."/>
            <person name="Gevers D."/>
            <person name="Huys G."/>
            <person name="Walker B."/>
            <person name="Young S.K."/>
            <person name="Zeng Q."/>
            <person name="Gargeya S."/>
            <person name="Fitzgerald M."/>
            <person name="Haas B."/>
            <person name="Abouelleil A."/>
            <person name="Alvarado L."/>
            <person name="Arachchi H.M."/>
            <person name="Berlin A.M."/>
            <person name="Chapman S.B."/>
            <person name="Goldberg J."/>
            <person name="Griggs A."/>
            <person name="Gujja S."/>
            <person name="Hansen M."/>
            <person name="Howarth C."/>
            <person name="Imamovic A."/>
            <person name="Larimer J."/>
            <person name="McCowen C."/>
            <person name="Montmayeur A."/>
            <person name="Murphy C."/>
            <person name="Neiman D."/>
            <person name="Pearson M."/>
            <person name="Priest M."/>
            <person name="Roberts A."/>
            <person name="Saif S."/>
            <person name="Shea T."/>
            <person name="Sisk P."/>
            <person name="Sykes S."/>
            <person name="Wortman J."/>
            <person name="Nusbaum C."/>
            <person name="Birren B."/>
        </authorList>
    </citation>
    <scope>NUCLEOTIDE SEQUENCE [LARGE SCALE GENOMIC DNA]</scope>
    <source>
        <strain evidence="1 2">ATCC 51230</strain>
    </source>
</reference>